<organism evidence="1 2">
    <name type="scientific">Batillaria attramentaria</name>
    <dbReference type="NCBI Taxonomy" id="370345"/>
    <lineage>
        <taxon>Eukaryota</taxon>
        <taxon>Metazoa</taxon>
        <taxon>Spiralia</taxon>
        <taxon>Lophotrochozoa</taxon>
        <taxon>Mollusca</taxon>
        <taxon>Gastropoda</taxon>
        <taxon>Caenogastropoda</taxon>
        <taxon>Sorbeoconcha</taxon>
        <taxon>Cerithioidea</taxon>
        <taxon>Batillariidae</taxon>
        <taxon>Batillaria</taxon>
    </lineage>
</organism>
<sequence length="152" mass="16815">MMITRRENELTETTPGNSTVSVEPAVSCLKAASSPLGVKLGHNVSRPHRVFPFKSVTNLDVTKGVKVKSPLFITYPFPVPHPSHYIQNTFIKSLIDTNVLSPTDTLSVQEGRSLFSLSETETQLCGLFQTGALVLKRKKRLELWVMSSPVPH</sequence>
<proteinExistence type="predicted"/>
<dbReference type="Proteomes" id="UP001519460">
    <property type="component" value="Unassembled WGS sequence"/>
</dbReference>
<gene>
    <name evidence="1" type="ORF">BaRGS_00030862</name>
</gene>
<dbReference type="AlphaFoldDB" id="A0ABD0JSY0"/>
<comment type="caution">
    <text evidence="1">The sequence shown here is derived from an EMBL/GenBank/DDBJ whole genome shotgun (WGS) entry which is preliminary data.</text>
</comment>
<name>A0ABD0JSY0_9CAEN</name>
<protein>
    <submittedName>
        <fullName evidence="1">Uncharacterized protein</fullName>
    </submittedName>
</protein>
<dbReference type="EMBL" id="JACVVK020000339">
    <property type="protein sequence ID" value="KAK7477866.1"/>
    <property type="molecule type" value="Genomic_DNA"/>
</dbReference>
<evidence type="ECO:0000313" key="1">
    <source>
        <dbReference type="EMBL" id="KAK7477866.1"/>
    </source>
</evidence>
<evidence type="ECO:0000313" key="2">
    <source>
        <dbReference type="Proteomes" id="UP001519460"/>
    </source>
</evidence>
<reference evidence="1 2" key="1">
    <citation type="journal article" date="2023" name="Sci. Data">
        <title>Genome assembly of the Korean intertidal mud-creeper Batillaria attramentaria.</title>
        <authorList>
            <person name="Patra A.K."/>
            <person name="Ho P.T."/>
            <person name="Jun S."/>
            <person name="Lee S.J."/>
            <person name="Kim Y."/>
            <person name="Won Y.J."/>
        </authorList>
    </citation>
    <scope>NUCLEOTIDE SEQUENCE [LARGE SCALE GENOMIC DNA]</scope>
    <source>
        <strain evidence="1">Wonlab-2016</strain>
    </source>
</reference>
<keyword evidence="2" id="KW-1185">Reference proteome</keyword>
<accession>A0ABD0JSY0</accession>